<dbReference type="AlphaFoldDB" id="A0A444X1Q9"/>
<evidence type="ECO:0000313" key="1">
    <source>
        <dbReference type="EMBL" id="RYQ83638.1"/>
    </source>
</evidence>
<dbReference type="EMBL" id="SDMP01000020">
    <property type="protein sequence ID" value="RYQ83638.1"/>
    <property type="molecule type" value="Genomic_DNA"/>
</dbReference>
<proteinExistence type="predicted"/>
<reference evidence="1 2" key="1">
    <citation type="submission" date="2019-01" db="EMBL/GenBank/DDBJ databases">
        <title>Sequencing of cultivated peanut Arachis hypogaea provides insights into genome evolution and oil improvement.</title>
        <authorList>
            <person name="Chen X."/>
        </authorList>
    </citation>
    <scope>NUCLEOTIDE SEQUENCE [LARGE SCALE GENOMIC DNA]</scope>
    <source>
        <strain evidence="2">cv. Fuhuasheng</strain>
        <tissue evidence="1">Leaves</tissue>
    </source>
</reference>
<sequence length="248" mass="27818">MFAVTDRGCFLELRVRRLCLLSRASVAVCLPFTLASSFSCRLCSRSSPFTFARRLLFAFTRRSPFEFAFVFVWKPRCSASNSATNPRAPPSSQTVLFCHRREFPKPATRQYTHTTPILASNSATSDFYYNKFFGFGILHFPSPPQLAPEQATGTGTVLSPSTVQRPHLYFSSSAFGPPFSFAIVILWFHRHRLAVTGAGFRFFCFPFASARAYCLWVPGTLVKPQEPTFSPILPFSPSPSSSPKKRKP</sequence>
<protein>
    <submittedName>
        <fullName evidence="1">Uncharacterized protein</fullName>
    </submittedName>
</protein>
<dbReference type="Proteomes" id="UP000289738">
    <property type="component" value="Chromosome B10"/>
</dbReference>
<gene>
    <name evidence="1" type="ORF">Ahy_B10g102393</name>
</gene>
<keyword evidence="2" id="KW-1185">Reference proteome</keyword>
<organism evidence="1 2">
    <name type="scientific">Arachis hypogaea</name>
    <name type="common">Peanut</name>
    <dbReference type="NCBI Taxonomy" id="3818"/>
    <lineage>
        <taxon>Eukaryota</taxon>
        <taxon>Viridiplantae</taxon>
        <taxon>Streptophyta</taxon>
        <taxon>Embryophyta</taxon>
        <taxon>Tracheophyta</taxon>
        <taxon>Spermatophyta</taxon>
        <taxon>Magnoliopsida</taxon>
        <taxon>eudicotyledons</taxon>
        <taxon>Gunneridae</taxon>
        <taxon>Pentapetalae</taxon>
        <taxon>rosids</taxon>
        <taxon>fabids</taxon>
        <taxon>Fabales</taxon>
        <taxon>Fabaceae</taxon>
        <taxon>Papilionoideae</taxon>
        <taxon>50 kb inversion clade</taxon>
        <taxon>dalbergioids sensu lato</taxon>
        <taxon>Dalbergieae</taxon>
        <taxon>Pterocarpus clade</taxon>
        <taxon>Arachis</taxon>
    </lineage>
</organism>
<evidence type="ECO:0000313" key="2">
    <source>
        <dbReference type="Proteomes" id="UP000289738"/>
    </source>
</evidence>
<name>A0A444X1Q9_ARAHY</name>
<accession>A0A444X1Q9</accession>
<comment type="caution">
    <text evidence="1">The sequence shown here is derived from an EMBL/GenBank/DDBJ whole genome shotgun (WGS) entry which is preliminary data.</text>
</comment>